<keyword evidence="1" id="KW-1133">Transmembrane helix</keyword>
<evidence type="ECO:0000313" key="3">
    <source>
        <dbReference type="WBParaSite" id="PgR097_g008_t07"/>
    </source>
</evidence>
<feature type="transmembrane region" description="Helical" evidence="1">
    <location>
        <begin position="12"/>
        <end position="33"/>
    </location>
</feature>
<dbReference type="AlphaFoldDB" id="A0A915C740"/>
<evidence type="ECO:0000256" key="1">
    <source>
        <dbReference type="SAM" id="Phobius"/>
    </source>
</evidence>
<dbReference type="WBParaSite" id="PgR097_g008_t07">
    <property type="protein sequence ID" value="PgR097_g008_t07"/>
    <property type="gene ID" value="PgR097_g008"/>
</dbReference>
<keyword evidence="1" id="KW-0812">Transmembrane</keyword>
<proteinExistence type="predicted"/>
<keyword evidence="1" id="KW-0472">Membrane</keyword>
<dbReference type="Proteomes" id="UP000887569">
    <property type="component" value="Unplaced"/>
</dbReference>
<accession>A0A915C740</accession>
<sequence length="66" mass="7614">MLHSRPPQLAPLAFLNIGLSQCSRYLLIVLLVYRIGTTYKCLISAITRWPVVSKCARFRYDSDNRN</sequence>
<protein>
    <submittedName>
        <fullName evidence="3">YqgF/RNase H-like domain-containing protein</fullName>
    </submittedName>
</protein>
<name>A0A915C740_PARUN</name>
<reference evidence="3" key="1">
    <citation type="submission" date="2022-11" db="UniProtKB">
        <authorList>
            <consortium name="WormBaseParasite"/>
        </authorList>
    </citation>
    <scope>IDENTIFICATION</scope>
</reference>
<keyword evidence="2" id="KW-1185">Reference proteome</keyword>
<organism evidence="2 3">
    <name type="scientific">Parascaris univalens</name>
    <name type="common">Nematode worm</name>
    <dbReference type="NCBI Taxonomy" id="6257"/>
    <lineage>
        <taxon>Eukaryota</taxon>
        <taxon>Metazoa</taxon>
        <taxon>Ecdysozoa</taxon>
        <taxon>Nematoda</taxon>
        <taxon>Chromadorea</taxon>
        <taxon>Rhabditida</taxon>
        <taxon>Spirurina</taxon>
        <taxon>Ascaridomorpha</taxon>
        <taxon>Ascaridoidea</taxon>
        <taxon>Ascarididae</taxon>
        <taxon>Parascaris</taxon>
    </lineage>
</organism>
<evidence type="ECO:0000313" key="2">
    <source>
        <dbReference type="Proteomes" id="UP000887569"/>
    </source>
</evidence>